<keyword evidence="3" id="KW-1185">Reference proteome</keyword>
<reference evidence="2" key="2">
    <citation type="submission" date="2022-10" db="EMBL/GenBank/DDBJ databases">
        <authorList>
            <consortium name="ENA_rothamsted_submissions"/>
            <consortium name="culmorum"/>
            <person name="King R."/>
        </authorList>
    </citation>
    <scope>NUCLEOTIDE SEQUENCE</scope>
</reference>
<organism evidence="2 3">
    <name type="scientific">Diatraea saccharalis</name>
    <name type="common">sugarcane borer</name>
    <dbReference type="NCBI Taxonomy" id="40085"/>
    <lineage>
        <taxon>Eukaryota</taxon>
        <taxon>Metazoa</taxon>
        <taxon>Ecdysozoa</taxon>
        <taxon>Arthropoda</taxon>
        <taxon>Hexapoda</taxon>
        <taxon>Insecta</taxon>
        <taxon>Pterygota</taxon>
        <taxon>Neoptera</taxon>
        <taxon>Endopterygota</taxon>
        <taxon>Lepidoptera</taxon>
        <taxon>Glossata</taxon>
        <taxon>Ditrysia</taxon>
        <taxon>Pyraloidea</taxon>
        <taxon>Crambidae</taxon>
        <taxon>Crambinae</taxon>
        <taxon>Diatraea</taxon>
    </lineage>
</organism>
<dbReference type="Proteomes" id="UP001153714">
    <property type="component" value="Chromosome 15"/>
</dbReference>
<gene>
    <name evidence="2" type="ORF">DIATSA_LOCUS4334</name>
</gene>
<evidence type="ECO:0000313" key="3">
    <source>
        <dbReference type="Proteomes" id="UP001153714"/>
    </source>
</evidence>
<sequence length="298" mass="34805">MSMKRTPPKAMKKIHDNMSNVDQYSDTASDILLSDKDTENSQYYSRRNKRKHGDTSLTELKEMLMDLKLQQNEKFSSFQNDILSIGQQYSEIQKSLEFMSAKYDDVLVKLDKVQQENKDYKTRIHMLENKIDLLECSSRTATMELRNLPLLKTENKTTLSAIVCKLSEVINQPVQVNQIRDIYRVKSQSQKISPIIVEFINVCTKENMIRSAISYNKCNKEHKLNSSNLLIDGPPRPIYLTDSLSSKNRRLYFLSREFARKHGCVGCWTSYGKVYLKIKEDMPPIRIKHEEDLEKLFK</sequence>
<evidence type="ECO:0000256" key="1">
    <source>
        <dbReference type="SAM" id="Coils"/>
    </source>
</evidence>
<keyword evidence="1" id="KW-0175">Coiled coil</keyword>
<reference evidence="2" key="1">
    <citation type="submission" date="2021-12" db="EMBL/GenBank/DDBJ databases">
        <authorList>
            <person name="King R."/>
        </authorList>
    </citation>
    <scope>NUCLEOTIDE SEQUENCE</scope>
</reference>
<evidence type="ECO:0008006" key="4">
    <source>
        <dbReference type="Google" id="ProtNLM"/>
    </source>
</evidence>
<name>A0A9N9QZB7_9NEOP</name>
<protein>
    <recommendedName>
        <fullName evidence="4">Zinc finger DNA binding protein</fullName>
    </recommendedName>
</protein>
<feature type="coiled-coil region" evidence="1">
    <location>
        <begin position="96"/>
        <end position="137"/>
    </location>
</feature>
<accession>A0A9N9QZB7</accession>
<dbReference type="OrthoDB" id="7477547at2759"/>
<proteinExistence type="predicted"/>
<dbReference type="EMBL" id="OU893346">
    <property type="protein sequence ID" value="CAG9786380.1"/>
    <property type="molecule type" value="Genomic_DNA"/>
</dbReference>
<evidence type="ECO:0000313" key="2">
    <source>
        <dbReference type="EMBL" id="CAG9786380.1"/>
    </source>
</evidence>
<dbReference type="AlphaFoldDB" id="A0A9N9QZB7"/>